<dbReference type="Gene3D" id="3.30.750.44">
    <property type="match status" value="1"/>
</dbReference>
<gene>
    <name evidence="10" type="ORF">HRJ53_30510</name>
</gene>
<dbReference type="EMBL" id="JACDQQ010002944">
    <property type="protein sequence ID" value="MBA0089344.1"/>
    <property type="molecule type" value="Genomic_DNA"/>
</dbReference>
<organism evidence="10 11">
    <name type="scientific">Candidatus Acidiferrum panamense</name>
    <dbReference type="NCBI Taxonomy" id="2741543"/>
    <lineage>
        <taxon>Bacteria</taxon>
        <taxon>Pseudomonadati</taxon>
        <taxon>Acidobacteriota</taxon>
        <taxon>Terriglobia</taxon>
        <taxon>Candidatus Acidiferrales</taxon>
        <taxon>Candidatus Acidiferrum</taxon>
    </lineage>
</organism>
<comment type="similarity">
    <text evidence="2">Belongs to the peptidase S41B family.</text>
</comment>
<dbReference type="SUPFAM" id="SSF52096">
    <property type="entry name" value="ClpP/crotonase"/>
    <property type="match status" value="1"/>
</dbReference>
<dbReference type="Pfam" id="PF14684">
    <property type="entry name" value="Tricorn_C1"/>
    <property type="match status" value="1"/>
</dbReference>
<dbReference type="Gene3D" id="2.30.42.10">
    <property type="match status" value="1"/>
</dbReference>
<feature type="non-terminal residue" evidence="10">
    <location>
        <position position="507"/>
    </location>
</feature>
<evidence type="ECO:0000256" key="2">
    <source>
        <dbReference type="ARBA" id="ARBA00008524"/>
    </source>
</evidence>
<proteinExistence type="inferred from homology"/>
<protein>
    <submittedName>
        <fullName evidence="10">PDZ domain-containing protein</fullName>
    </submittedName>
</protein>
<evidence type="ECO:0000259" key="8">
    <source>
        <dbReference type="Pfam" id="PF14684"/>
    </source>
</evidence>
<dbReference type="AlphaFoldDB" id="A0A7V8NXI6"/>
<dbReference type="InterPro" id="IPR036034">
    <property type="entry name" value="PDZ_sf"/>
</dbReference>
<feature type="non-terminal residue" evidence="10">
    <location>
        <position position="1"/>
    </location>
</feature>
<dbReference type="Gene3D" id="2.130.10.10">
    <property type="entry name" value="YVTN repeat-like/Quinoprotein amine dehydrogenase"/>
    <property type="match status" value="1"/>
</dbReference>
<evidence type="ECO:0000256" key="4">
    <source>
        <dbReference type="ARBA" id="ARBA00022670"/>
    </source>
</evidence>
<name>A0A7V8NXI6_9BACT</name>
<accession>A0A7V8NXI6</accession>
<dbReference type="Pfam" id="PF26550">
    <property type="entry name" value="Tricorn_2nd"/>
    <property type="match status" value="1"/>
</dbReference>
<comment type="subcellular location">
    <subcellularLocation>
        <location evidence="1">Cytoplasm</location>
    </subcellularLocation>
</comment>
<comment type="caution">
    <text evidence="10">The sequence shown here is derived from an EMBL/GenBank/DDBJ whole genome shotgun (WGS) entry which is preliminary data.</text>
</comment>
<dbReference type="InterPro" id="IPR015943">
    <property type="entry name" value="WD40/YVTN_repeat-like_dom_sf"/>
</dbReference>
<dbReference type="SUPFAM" id="SSF50156">
    <property type="entry name" value="PDZ domain-like"/>
    <property type="match status" value="1"/>
</dbReference>
<dbReference type="GO" id="GO:0008236">
    <property type="term" value="F:serine-type peptidase activity"/>
    <property type="evidence" value="ECO:0007669"/>
    <property type="project" value="UniProtKB-KW"/>
</dbReference>
<evidence type="ECO:0000256" key="6">
    <source>
        <dbReference type="ARBA" id="ARBA00022825"/>
    </source>
</evidence>
<dbReference type="SUPFAM" id="SSF69304">
    <property type="entry name" value="Tricorn protease N-terminal domain"/>
    <property type="match status" value="1"/>
</dbReference>
<dbReference type="PANTHER" id="PTHR43253:SF1">
    <property type="entry name" value="TRICORN PROTEASE HOMOLOG 2-RELATED"/>
    <property type="match status" value="1"/>
</dbReference>
<dbReference type="GO" id="GO:0005737">
    <property type="term" value="C:cytoplasm"/>
    <property type="evidence" value="ECO:0007669"/>
    <property type="project" value="UniProtKB-SubCell"/>
</dbReference>
<feature type="compositionally biased region" description="Basic and acidic residues" evidence="7">
    <location>
        <begin position="135"/>
        <end position="165"/>
    </location>
</feature>
<keyword evidence="4" id="KW-0645">Protease</keyword>
<dbReference type="InterPro" id="IPR029045">
    <property type="entry name" value="ClpP/crotonase-like_dom_sf"/>
</dbReference>
<evidence type="ECO:0000256" key="5">
    <source>
        <dbReference type="ARBA" id="ARBA00022801"/>
    </source>
</evidence>
<dbReference type="PANTHER" id="PTHR43253">
    <property type="entry name" value="TRICORN PROTEASE HOMOLOG 2-RELATED"/>
    <property type="match status" value="1"/>
</dbReference>
<evidence type="ECO:0000256" key="1">
    <source>
        <dbReference type="ARBA" id="ARBA00004496"/>
    </source>
</evidence>
<dbReference type="InterPro" id="IPR029414">
    <property type="entry name" value="Tricorn_PDZ"/>
</dbReference>
<evidence type="ECO:0000256" key="7">
    <source>
        <dbReference type="SAM" id="MobiDB-lite"/>
    </source>
</evidence>
<keyword evidence="5" id="KW-0378">Hydrolase</keyword>
<keyword evidence="6" id="KW-0720">Serine protease</keyword>
<feature type="region of interest" description="Disordered" evidence="7">
    <location>
        <begin position="126"/>
        <end position="165"/>
    </location>
</feature>
<evidence type="ECO:0000256" key="3">
    <source>
        <dbReference type="ARBA" id="ARBA00022490"/>
    </source>
</evidence>
<dbReference type="GO" id="GO:0006508">
    <property type="term" value="P:proteolysis"/>
    <property type="evidence" value="ECO:0007669"/>
    <property type="project" value="UniProtKB-KW"/>
</dbReference>
<feature type="domain" description="Tricorn protease PDZ" evidence="9">
    <location>
        <begin position="372"/>
        <end position="461"/>
    </location>
</feature>
<dbReference type="Proteomes" id="UP000567293">
    <property type="component" value="Unassembled WGS sequence"/>
</dbReference>
<keyword evidence="3" id="KW-0963">Cytoplasm</keyword>
<evidence type="ECO:0000259" key="9">
    <source>
        <dbReference type="Pfam" id="PF14685"/>
    </source>
</evidence>
<feature type="domain" description="Tricorn protease C1" evidence="8">
    <location>
        <begin position="291"/>
        <end position="349"/>
    </location>
</feature>
<keyword evidence="11" id="KW-1185">Reference proteome</keyword>
<evidence type="ECO:0000313" key="10">
    <source>
        <dbReference type="EMBL" id="MBA0089344.1"/>
    </source>
</evidence>
<sequence length="507" mass="56950">DKRLNYWYVDLDKKTPVKVDTDMYTDPAHSLQMVWSPDSRWIAYTKQLKSHLHAVFAYSLEQTKSFQLTDGMSDALYPAFDKDGKYLYFTASTDAALNTGWLDMTSLERPVTRNAYVIVLKKDLPSPLAPESDEEKAKEAEKGGKDQKGEADKDKEKGKSKEEKPVNVEIDLEGIGQRILALPVPARNYDGLLAGKAGVLFLGEAPPVDPIDFDEGGPATKIHKFDLKTRKTEQILDGVTSFDVSFSGEKMLYARQNQWFITPAEKPAEGPPQPGQGGPLRLDSMEIYVDPRAEWKHMYDQVWRDERDFLYDPGLHGLNLEAVKRKYEPFLDNIATRDDLNYLFTEMLGNITIGHMFVGGGDVPEPKRVKTGLLGADYSVENGRYRFTHVYDGENWNPKLRAPLTQPGVNVHAGDYLLAVNGREVRPPADVYSFFEETAGKQVVLKVGARPDGSGSREVIVVPVDDESSLRNYAWIEGNRRKVDELTGGRVAYVYLPDTYAGGYTNF</sequence>
<dbReference type="InterPro" id="IPR028204">
    <property type="entry name" value="Tricorn_C1"/>
</dbReference>
<dbReference type="InterPro" id="IPR012393">
    <property type="entry name" value="Tricorn_protease"/>
</dbReference>
<dbReference type="Pfam" id="PF14685">
    <property type="entry name" value="PDZ_Tricorn"/>
    <property type="match status" value="1"/>
</dbReference>
<reference evidence="10" key="1">
    <citation type="submission" date="2020-06" db="EMBL/GenBank/DDBJ databases">
        <title>Legume-microbial interactions unlock mineral nutrients during tropical forest succession.</title>
        <authorList>
            <person name="Epihov D.Z."/>
        </authorList>
    </citation>
    <scope>NUCLEOTIDE SEQUENCE [LARGE SCALE GENOMIC DNA]</scope>
    <source>
        <strain evidence="10">Pan2503</strain>
    </source>
</reference>
<evidence type="ECO:0000313" key="11">
    <source>
        <dbReference type="Proteomes" id="UP000567293"/>
    </source>
</evidence>